<sequence>MDSTTTSSGGQHAYRPLVKRPHTAHEPASPGVPSLSCYVPDEIIFEILSHLIPKQGLTVSTDSGSNVCPFTINSLLQTSRTIRNKVISYTKRFPLHINITSGENCRCNILTIPEDILKAPLGKAALFSIGIWSEIIVTFTPILVDELKDSCMRTQIALIEAGVPFSAFSAGSRSRAAIRCVRRQSGALSQTMERLENRRRGDKIRWRFVFDGSRGIDAQDEQRESPLWSLGAIGACLTRWRWHQGTYTVPAVKLPKRFYVTTERSSLIVRNYSTDGWNKAQEAHEIVTKQHLEEEFQNWWTLGLCASESDLEHIYPAHYWYNERVPEEPIVIENMEIREVLGPIVRNSPT</sequence>
<organism evidence="2 3">
    <name type="scientific">Fonsecaea erecta</name>
    <dbReference type="NCBI Taxonomy" id="1367422"/>
    <lineage>
        <taxon>Eukaryota</taxon>
        <taxon>Fungi</taxon>
        <taxon>Dikarya</taxon>
        <taxon>Ascomycota</taxon>
        <taxon>Pezizomycotina</taxon>
        <taxon>Eurotiomycetes</taxon>
        <taxon>Chaetothyriomycetidae</taxon>
        <taxon>Chaetothyriales</taxon>
        <taxon>Herpotrichiellaceae</taxon>
        <taxon>Fonsecaea</taxon>
    </lineage>
</organism>
<protein>
    <recommendedName>
        <fullName evidence="4">F-box domain-containing protein</fullName>
    </recommendedName>
</protein>
<evidence type="ECO:0000313" key="3">
    <source>
        <dbReference type="Proteomes" id="UP000078343"/>
    </source>
</evidence>
<accession>A0A179A239</accession>
<gene>
    <name evidence="2" type="ORF">AYL99_01558</name>
</gene>
<dbReference type="EMBL" id="LVYI01000001">
    <property type="protein sequence ID" value="OAP65586.1"/>
    <property type="molecule type" value="Genomic_DNA"/>
</dbReference>
<feature type="region of interest" description="Disordered" evidence="1">
    <location>
        <begin position="1"/>
        <end position="31"/>
    </location>
</feature>
<evidence type="ECO:0000313" key="2">
    <source>
        <dbReference type="EMBL" id="OAP65586.1"/>
    </source>
</evidence>
<feature type="compositionally biased region" description="Polar residues" evidence="1">
    <location>
        <begin position="1"/>
        <end position="10"/>
    </location>
</feature>
<dbReference type="Proteomes" id="UP000078343">
    <property type="component" value="Unassembled WGS sequence"/>
</dbReference>
<keyword evidence="3" id="KW-1185">Reference proteome</keyword>
<comment type="caution">
    <text evidence="2">The sequence shown here is derived from an EMBL/GenBank/DDBJ whole genome shotgun (WGS) entry which is preliminary data.</text>
</comment>
<dbReference type="OrthoDB" id="4134957at2759"/>
<dbReference type="GeneID" id="30005728"/>
<name>A0A179A239_9EURO</name>
<evidence type="ECO:0000256" key="1">
    <source>
        <dbReference type="SAM" id="MobiDB-lite"/>
    </source>
</evidence>
<dbReference type="AlphaFoldDB" id="A0A179A239"/>
<dbReference type="RefSeq" id="XP_018698953.1">
    <property type="nucleotide sequence ID" value="XM_018833074.1"/>
</dbReference>
<proteinExistence type="predicted"/>
<evidence type="ECO:0008006" key="4">
    <source>
        <dbReference type="Google" id="ProtNLM"/>
    </source>
</evidence>
<reference evidence="2 3" key="1">
    <citation type="submission" date="2016-04" db="EMBL/GenBank/DDBJ databases">
        <title>Draft genome of Fonsecaea erecta CBS 125763.</title>
        <authorList>
            <person name="Weiss V.A."/>
            <person name="Vicente V.A."/>
            <person name="Raittz R.T."/>
            <person name="Moreno L.F."/>
            <person name="De Souza E.M."/>
            <person name="Pedrosa F.O."/>
            <person name="Steffens M.B."/>
            <person name="Faoro H."/>
            <person name="Tadra-Sfeir M.Z."/>
            <person name="Najafzadeh M.J."/>
            <person name="Felipe M.S."/>
            <person name="Teixeira M."/>
            <person name="Sun J."/>
            <person name="Xi L."/>
            <person name="Gomes R."/>
            <person name="De Azevedo C.M."/>
            <person name="Salgado C.G."/>
            <person name="Da Silva M.B."/>
            <person name="Nascimento M.F."/>
            <person name="Queiroz-Telles F."/>
            <person name="Attili D.S."/>
            <person name="Gorbushina A."/>
        </authorList>
    </citation>
    <scope>NUCLEOTIDE SEQUENCE [LARGE SCALE GENOMIC DNA]</scope>
    <source>
        <strain evidence="2 3">CBS 125763</strain>
    </source>
</reference>